<evidence type="ECO:0000313" key="1">
    <source>
        <dbReference type="EMBL" id="KWV84538.1"/>
    </source>
</evidence>
<dbReference type="Proteomes" id="UP000061348">
    <property type="component" value="Unassembled WGS sequence"/>
</dbReference>
<organism evidence="1 2">
    <name type="scientific">Pseudomonas fluorescens</name>
    <dbReference type="NCBI Taxonomy" id="294"/>
    <lineage>
        <taxon>Bacteria</taxon>
        <taxon>Pseudomonadati</taxon>
        <taxon>Pseudomonadota</taxon>
        <taxon>Gammaproteobacteria</taxon>
        <taxon>Pseudomonadales</taxon>
        <taxon>Pseudomonadaceae</taxon>
        <taxon>Pseudomonas</taxon>
    </lineage>
</organism>
<accession>A0A120G5Q9</accession>
<sequence>MGHVDGGGFQTLVHQLHFGTHLDPQLGVEVGQRFVEQVDLRPTRQGTAHGHTLLLTTGQLARLAVEQVFDLQQLGHARHFGVDVGLRHLADLEAELDVLAHAHGRVQRVGLEHHGDVTVLGAHAAHVLITDHDRAAGDGLKAGDAVHQRGFTTARRADQDEELAFLDRQFNVLQGVGQAGAIGLVYIAKFKRSHDYPLTAPAVRPRTKYLPAIT</sequence>
<proteinExistence type="predicted"/>
<dbReference type="AntiFam" id="ANF00142">
    <property type="entry name" value="Shadow ORF (opposite yadG)"/>
</dbReference>
<dbReference type="AlphaFoldDB" id="A0A120G5Q9"/>
<comment type="caution">
    <text evidence="1">The sequence shown here is derived from an EMBL/GenBank/DDBJ whole genome shotgun (WGS) entry which is preliminary data.</text>
</comment>
<protein>
    <submittedName>
        <fullName evidence="1">Uncharacterized protein</fullName>
    </submittedName>
</protein>
<reference evidence="1 2" key="1">
    <citation type="submission" date="2015-05" db="EMBL/GenBank/DDBJ databases">
        <title>A genomic and transcriptomic approach to investigate the blue pigment phenotype in Pseudomonas fluorescens.</title>
        <authorList>
            <person name="Andreani N.A."/>
            <person name="Cardazzo B."/>
        </authorList>
    </citation>
    <scope>NUCLEOTIDE SEQUENCE [LARGE SCALE GENOMIC DNA]</scope>
    <source>
        <strain evidence="1 2">Ps_22</strain>
    </source>
</reference>
<dbReference type="EMBL" id="LCYA01000154">
    <property type="protein sequence ID" value="KWV84538.1"/>
    <property type="molecule type" value="Genomic_DNA"/>
</dbReference>
<gene>
    <name evidence="1" type="ORF">PFLmoz3_05573</name>
</gene>
<name>A0A120G5Q9_PSEFL</name>
<dbReference type="AntiFam" id="ANF00095">
    <property type="entry name" value="Shadow ORF (opposite ABC transporters)"/>
</dbReference>
<evidence type="ECO:0000313" key="2">
    <source>
        <dbReference type="Proteomes" id="UP000061348"/>
    </source>
</evidence>